<organism evidence="1 2">
    <name type="scientific">Pontibacterium sinense</name>
    <dbReference type="NCBI Taxonomy" id="2781979"/>
    <lineage>
        <taxon>Bacteria</taxon>
        <taxon>Pseudomonadati</taxon>
        <taxon>Pseudomonadota</taxon>
        <taxon>Gammaproteobacteria</taxon>
        <taxon>Oceanospirillales</taxon>
        <taxon>Oceanospirillaceae</taxon>
        <taxon>Pontibacterium</taxon>
    </lineage>
</organism>
<dbReference type="SUPFAM" id="SSF46689">
    <property type="entry name" value="Homeodomain-like"/>
    <property type="match status" value="1"/>
</dbReference>
<accession>A0A8J7FGS6</accession>
<dbReference type="Proteomes" id="UP000640333">
    <property type="component" value="Unassembled WGS sequence"/>
</dbReference>
<keyword evidence="2" id="KW-1185">Reference proteome</keyword>
<sequence>MVERALAEGQSVLEVVSCFGIKKRTVYNWLARYRAAGVTE</sequence>
<name>A0A8J7FGS6_9GAMM</name>
<gene>
    <name evidence="1" type="ORF">IOQ59_08270</name>
</gene>
<comment type="caution">
    <text evidence="1">The sequence shown here is derived from an EMBL/GenBank/DDBJ whole genome shotgun (WGS) entry which is preliminary data.</text>
</comment>
<dbReference type="Pfam" id="PF13384">
    <property type="entry name" value="HTH_23"/>
    <property type="match status" value="1"/>
</dbReference>
<evidence type="ECO:0000313" key="2">
    <source>
        <dbReference type="Proteomes" id="UP000640333"/>
    </source>
</evidence>
<dbReference type="AlphaFoldDB" id="A0A8J7FGS6"/>
<protein>
    <submittedName>
        <fullName evidence="1">Helix-turn-helix domain-containing protein</fullName>
    </submittedName>
</protein>
<dbReference type="InterPro" id="IPR009057">
    <property type="entry name" value="Homeodomain-like_sf"/>
</dbReference>
<proteinExistence type="predicted"/>
<dbReference type="EMBL" id="JADEYS010000006">
    <property type="protein sequence ID" value="MBE9397253.1"/>
    <property type="molecule type" value="Genomic_DNA"/>
</dbReference>
<reference evidence="1" key="1">
    <citation type="submission" date="2020-10" db="EMBL/GenBank/DDBJ databases">
        <title>Bacterium isolated from coastal waters sediment.</title>
        <authorList>
            <person name="Chen R.-J."/>
            <person name="Lu D.-C."/>
            <person name="Zhu K.-L."/>
            <person name="Du Z.-J."/>
        </authorList>
    </citation>
    <scope>NUCLEOTIDE SEQUENCE</scope>
    <source>
        <strain evidence="1">N1Y112</strain>
    </source>
</reference>
<evidence type="ECO:0000313" key="1">
    <source>
        <dbReference type="EMBL" id="MBE9397253.1"/>
    </source>
</evidence>